<reference evidence="2" key="1">
    <citation type="journal article" date="2018" name="Nat. Plants">
        <title>Whole-genome landscape of Medicago truncatula symbiotic genes.</title>
        <authorList>
            <person name="Pecrix Y."/>
            <person name="Staton S.E."/>
            <person name="Sallet E."/>
            <person name="Lelandais-Briere C."/>
            <person name="Moreau S."/>
            <person name="Carrere S."/>
            <person name="Blein T."/>
            <person name="Jardinaud M.F."/>
            <person name="Latrasse D."/>
            <person name="Zouine M."/>
            <person name="Zahm M."/>
            <person name="Kreplak J."/>
            <person name="Mayjonade B."/>
            <person name="Satge C."/>
            <person name="Perez M."/>
            <person name="Cauet S."/>
            <person name="Marande W."/>
            <person name="Chantry-Darmon C."/>
            <person name="Lopez-Roques C."/>
            <person name="Bouchez O."/>
            <person name="Berard A."/>
            <person name="Debelle F."/>
            <person name="Munos S."/>
            <person name="Bendahmane A."/>
            <person name="Berges H."/>
            <person name="Niebel A."/>
            <person name="Buitink J."/>
            <person name="Frugier F."/>
            <person name="Benhamed M."/>
            <person name="Crespi M."/>
            <person name="Gouzy J."/>
            <person name="Gamas P."/>
        </authorList>
    </citation>
    <scope>NUCLEOTIDE SEQUENCE [LARGE SCALE GENOMIC DNA]</scope>
    <source>
        <strain evidence="2">cv. Jemalong A17</strain>
    </source>
</reference>
<evidence type="ECO:0000313" key="2">
    <source>
        <dbReference type="Proteomes" id="UP000265566"/>
    </source>
</evidence>
<proteinExistence type="predicted"/>
<comment type="caution">
    <text evidence="1">The sequence shown here is derived from an EMBL/GenBank/DDBJ whole genome shotgun (WGS) entry which is preliminary data.</text>
</comment>
<protein>
    <submittedName>
        <fullName evidence="1">Uncharacterized protein</fullName>
    </submittedName>
</protein>
<dbReference type="Proteomes" id="UP000265566">
    <property type="component" value="Chromosome 6"/>
</dbReference>
<dbReference type="EMBL" id="PSQE01000006">
    <property type="protein sequence ID" value="RHN52274.1"/>
    <property type="molecule type" value="Genomic_DNA"/>
</dbReference>
<gene>
    <name evidence="1" type="ORF">MtrunA17_Chr6g0478711</name>
</gene>
<evidence type="ECO:0000313" key="1">
    <source>
        <dbReference type="EMBL" id="RHN52274.1"/>
    </source>
</evidence>
<organism evidence="1 2">
    <name type="scientific">Medicago truncatula</name>
    <name type="common">Barrel medic</name>
    <name type="synonym">Medicago tribuloides</name>
    <dbReference type="NCBI Taxonomy" id="3880"/>
    <lineage>
        <taxon>Eukaryota</taxon>
        <taxon>Viridiplantae</taxon>
        <taxon>Streptophyta</taxon>
        <taxon>Embryophyta</taxon>
        <taxon>Tracheophyta</taxon>
        <taxon>Spermatophyta</taxon>
        <taxon>Magnoliopsida</taxon>
        <taxon>eudicotyledons</taxon>
        <taxon>Gunneridae</taxon>
        <taxon>Pentapetalae</taxon>
        <taxon>rosids</taxon>
        <taxon>fabids</taxon>
        <taxon>Fabales</taxon>
        <taxon>Fabaceae</taxon>
        <taxon>Papilionoideae</taxon>
        <taxon>50 kb inversion clade</taxon>
        <taxon>NPAAA clade</taxon>
        <taxon>Hologalegina</taxon>
        <taxon>IRL clade</taxon>
        <taxon>Trifolieae</taxon>
        <taxon>Medicago</taxon>
    </lineage>
</organism>
<dbReference type="AlphaFoldDB" id="A0A396HK80"/>
<accession>A0A396HK80</accession>
<dbReference type="Gramene" id="rna36928">
    <property type="protein sequence ID" value="RHN52274.1"/>
    <property type="gene ID" value="gene36928"/>
</dbReference>
<name>A0A396HK80_MEDTR</name>
<sequence>MSNILSKLWKRIIKLCSINVVVGFELNNHTTLLKHSIIRVLINILRIKVYKTMEALGVIWEVAKCLFSCTNAQAAYIYKLQENLESLNKKWDDLQNKEKDVLTKIDKDESTGVMKRTNEGIGWLQEFQTLQEVILSSRWWLKVSRALIRGMGFYCFPSFYVSNFGYCCCSPMVDELF</sequence>